<proteinExistence type="predicted"/>
<protein>
    <recommendedName>
        <fullName evidence="1">KIB1-4 beta-propeller domain-containing protein</fullName>
    </recommendedName>
</protein>
<dbReference type="AlphaFoldDB" id="A0A3B6S861"/>
<evidence type="ECO:0000313" key="2">
    <source>
        <dbReference type="EnsemblPlants" id="TraesCS7B02G012300.1"/>
    </source>
</evidence>
<accession>A0A3B6S861</accession>
<dbReference type="SUPFAM" id="SSF81383">
    <property type="entry name" value="F-box domain"/>
    <property type="match status" value="1"/>
</dbReference>
<dbReference type="Gramene" id="TraesCS7B02G012300.1">
    <property type="protein sequence ID" value="TraesCS7B02G012300.1"/>
    <property type="gene ID" value="TraesCS7B02G012300"/>
</dbReference>
<reference evidence="2" key="2">
    <citation type="submission" date="2018-10" db="UniProtKB">
        <authorList>
            <consortium name="EnsemblPlants"/>
        </authorList>
    </citation>
    <scope>IDENTIFICATION</scope>
</reference>
<dbReference type="Gramene" id="TraesCS7B03G0030000.1">
    <property type="protein sequence ID" value="TraesCS7B03G0030000.1.CDS"/>
    <property type="gene ID" value="TraesCS7B03G0030000"/>
</dbReference>
<feature type="domain" description="KIB1-4 beta-propeller" evidence="1">
    <location>
        <begin position="73"/>
        <end position="368"/>
    </location>
</feature>
<dbReference type="Gene3D" id="1.20.1280.50">
    <property type="match status" value="1"/>
</dbReference>
<dbReference type="Pfam" id="PF03478">
    <property type="entry name" value="Beta-prop_KIB1-4"/>
    <property type="match status" value="1"/>
</dbReference>
<dbReference type="OMA" id="RHRKPNE"/>
<name>A0A3B6S861_WHEAT</name>
<dbReference type="OrthoDB" id="642536at2759"/>
<sequence length="399" mass="45057">MAKDQRQSAWTDLQPDLLLLVLHHLTSLLDRVRAGAVCRSWRSASSLLPPTRLPWVVFGDGTLFDLANDSALHPHYRLRLPDDCWRYSAGENMMFLAHQRDGSCSLINALSGDRTDLPELAAMLRYDNLRRTPHDPHEPTMAIGKVVLSSAPDDPIVAVLLKNKIFVSTCRPAGESNSCLVVLAREAVDIALFQGQIYALSTSHVLKNLNLSNGHLDKPTPPGVEPKLLCGLDLINNSWSWQQHEQDEEDVFKQDEEDVFADPLVELYLVESGGKLLMVKRWLRHQWMPCFPEGRRTFCLQVWEAGISEGQWKKLDGSLEGRALFVSRSCSKSLPAGHGVREDCIYFLKNLYVSRKPNAPLGDFGVYNVRDKMFTPLLGESMPLLPWKSGRFPSWFFHV</sequence>
<dbReference type="PANTHER" id="PTHR33110:SF145">
    <property type="entry name" value="DUF295 DOMAIN-CONTAINING PROTEIN"/>
    <property type="match status" value="1"/>
</dbReference>
<keyword evidence="3" id="KW-1185">Reference proteome</keyword>
<dbReference type="EnsemblPlants" id="TraesCS7B02G012300.1">
    <property type="protein sequence ID" value="TraesCS7B02G012300.1"/>
    <property type="gene ID" value="TraesCS7B02G012300"/>
</dbReference>
<dbReference type="PANTHER" id="PTHR33110">
    <property type="entry name" value="F-BOX/KELCH-REPEAT PROTEIN-RELATED"/>
    <property type="match status" value="1"/>
</dbReference>
<organism evidence="2">
    <name type="scientific">Triticum aestivum</name>
    <name type="common">Wheat</name>
    <dbReference type="NCBI Taxonomy" id="4565"/>
    <lineage>
        <taxon>Eukaryota</taxon>
        <taxon>Viridiplantae</taxon>
        <taxon>Streptophyta</taxon>
        <taxon>Embryophyta</taxon>
        <taxon>Tracheophyta</taxon>
        <taxon>Spermatophyta</taxon>
        <taxon>Magnoliopsida</taxon>
        <taxon>Liliopsida</taxon>
        <taxon>Poales</taxon>
        <taxon>Poaceae</taxon>
        <taxon>BOP clade</taxon>
        <taxon>Pooideae</taxon>
        <taxon>Triticodae</taxon>
        <taxon>Triticeae</taxon>
        <taxon>Triticinae</taxon>
        <taxon>Triticum</taxon>
    </lineage>
</organism>
<evidence type="ECO:0000259" key="1">
    <source>
        <dbReference type="Pfam" id="PF03478"/>
    </source>
</evidence>
<dbReference type="Proteomes" id="UP000019116">
    <property type="component" value="Chromosome 7B"/>
</dbReference>
<dbReference type="InterPro" id="IPR005174">
    <property type="entry name" value="KIB1-4_b-propeller"/>
</dbReference>
<dbReference type="InterPro" id="IPR036047">
    <property type="entry name" value="F-box-like_dom_sf"/>
</dbReference>
<evidence type="ECO:0000313" key="3">
    <source>
        <dbReference type="Proteomes" id="UP000019116"/>
    </source>
</evidence>
<reference evidence="2" key="1">
    <citation type="submission" date="2018-08" db="EMBL/GenBank/DDBJ databases">
        <authorList>
            <person name="Rossello M."/>
        </authorList>
    </citation>
    <scope>NUCLEOTIDE SEQUENCE [LARGE SCALE GENOMIC DNA]</scope>
    <source>
        <strain evidence="2">cv. Chinese Spring</strain>
    </source>
</reference>